<evidence type="ECO:0000313" key="5">
    <source>
        <dbReference type="EMBL" id="KAE9068858.1"/>
    </source>
</evidence>
<dbReference type="EMBL" id="QXFX01005048">
    <property type="protein sequence ID" value="KAE9061911.1"/>
    <property type="molecule type" value="Genomic_DNA"/>
</dbReference>
<accession>A0A6A3DGE6</accession>
<dbReference type="EMBL" id="QXFW01005164">
    <property type="protein sequence ID" value="KAE8962942.1"/>
    <property type="molecule type" value="Genomic_DNA"/>
</dbReference>
<dbReference type="EMBL" id="QXGD01004671">
    <property type="protein sequence ID" value="KAE9169365.1"/>
    <property type="molecule type" value="Genomic_DNA"/>
</dbReference>
<evidence type="ECO:0000313" key="8">
    <source>
        <dbReference type="Proteomes" id="UP000429523"/>
    </source>
</evidence>
<dbReference type="EMBL" id="QXFZ01004890">
    <property type="protein sequence ID" value="KAE9062605.1"/>
    <property type="molecule type" value="Genomic_DNA"/>
</dbReference>
<evidence type="ECO:0000313" key="10">
    <source>
        <dbReference type="Proteomes" id="UP000440732"/>
    </source>
</evidence>
<dbReference type="Proteomes" id="UP000488956">
    <property type="component" value="Unassembled WGS sequence"/>
</dbReference>
<evidence type="ECO:0000313" key="9">
    <source>
        <dbReference type="Proteomes" id="UP000440367"/>
    </source>
</evidence>
<evidence type="ECO:0000313" key="14">
    <source>
        <dbReference type="Proteomes" id="UP000488956"/>
    </source>
</evidence>
<dbReference type="AlphaFoldDB" id="A0A6A3DGE6"/>
<dbReference type="Proteomes" id="UP000440732">
    <property type="component" value="Unassembled WGS sequence"/>
</dbReference>
<proteinExistence type="predicted"/>
<organism evidence="1 8">
    <name type="scientific">Phytophthora fragariae</name>
    <dbReference type="NCBI Taxonomy" id="53985"/>
    <lineage>
        <taxon>Eukaryota</taxon>
        <taxon>Sar</taxon>
        <taxon>Stramenopiles</taxon>
        <taxon>Oomycota</taxon>
        <taxon>Peronosporomycetes</taxon>
        <taxon>Peronosporales</taxon>
        <taxon>Peronosporaceae</taxon>
        <taxon>Phytophthora</taxon>
    </lineage>
</organism>
<evidence type="ECO:0000313" key="7">
    <source>
        <dbReference type="EMBL" id="KAE9169365.1"/>
    </source>
</evidence>
<dbReference type="EMBL" id="QXGA01005122">
    <property type="protein sequence ID" value="KAE9068858.1"/>
    <property type="molecule type" value="Genomic_DNA"/>
</dbReference>
<dbReference type="EMBL" id="QXGC01005208">
    <property type="protein sequence ID" value="KAE9166136.1"/>
    <property type="molecule type" value="Genomic_DNA"/>
</dbReference>
<evidence type="ECO:0000313" key="11">
    <source>
        <dbReference type="Proteomes" id="UP000441208"/>
    </source>
</evidence>
<dbReference type="Proteomes" id="UP000476176">
    <property type="component" value="Unassembled WGS sequence"/>
</dbReference>
<dbReference type="Proteomes" id="UP000429523">
    <property type="component" value="Unassembled WGS sequence"/>
</dbReference>
<dbReference type="Proteomes" id="UP000440367">
    <property type="component" value="Unassembled WGS sequence"/>
</dbReference>
<comment type="caution">
    <text evidence="1">The sequence shown here is derived from an EMBL/GenBank/DDBJ whole genome shotgun (WGS) entry which is preliminary data.</text>
</comment>
<evidence type="ECO:0000313" key="12">
    <source>
        <dbReference type="Proteomes" id="UP000460718"/>
    </source>
</evidence>
<protein>
    <submittedName>
        <fullName evidence="1">Uncharacterized protein</fullName>
    </submittedName>
</protein>
<sequence>MDFVEYMDAVAESLVSEYISMNHVTRLTFRMEQICLIYAANNGMRVPRGESEPDTLSYLINNNIARLHESEPFTLERGHSPFPLLDCAEPTTWQFLTDIPGPQCGALLHLCLMGGKTAGPSKSSNTPISFRQAFETANFEGGALKFDFANADHENSIAAGIPRETLVAGAIVSASRQNGFAGIAFPEFLSLLMYELGIQTSPDIRVKLDADVLELVASLKVPFLAPLDAEWPDFLTRTTLNLGLLFGKRDADRSSFCFLQDQITIECNICRNQLTRDFILGIFKRIPITSRVHLVILNSLQSLYFFHEDALRDGREYLFQNTLFNRVRNVRRASCPESCVKLQVCRYIQDKARVVKKTTCQRIVIFVELSEIEAPRA</sequence>
<reference evidence="8 9" key="1">
    <citation type="submission" date="2018-08" db="EMBL/GenBank/DDBJ databases">
        <title>Genomic investigation of the strawberry pathogen Phytophthora fragariae indicates pathogenicity is determined by transcriptional variation in three key races.</title>
        <authorList>
            <person name="Adams T.M."/>
            <person name="Armitage A.D."/>
            <person name="Sobczyk M.K."/>
            <person name="Bates H.J."/>
            <person name="Dunwell J.M."/>
            <person name="Nellist C.F."/>
            <person name="Harrison R.J."/>
        </authorList>
    </citation>
    <scope>NUCLEOTIDE SEQUENCE [LARGE SCALE GENOMIC DNA]</scope>
    <source>
        <strain evidence="7 9">BC-1</strain>
        <strain evidence="6 13">BC-23</strain>
        <strain evidence="5 10">NOV-5</strain>
        <strain evidence="4 11">NOV-71</strain>
        <strain evidence="1 8">NOV-9</strain>
        <strain evidence="3 14">ONT-3</strain>
        <strain evidence="2 12">SCRP245</strain>
    </source>
</reference>
<evidence type="ECO:0000313" key="1">
    <source>
        <dbReference type="EMBL" id="KAE8919326.1"/>
    </source>
</evidence>
<evidence type="ECO:0000313" key="6">
    <source>
        <dbReference type="EMBL" id="KAE9166136.1"/>
    </source>
</evidence>
<evidence type="ECO:0000313" key="13">
    <source>
        <dbReference type="Proteomes" id="UP000476176"/>
    </source>
</evidence>
<name>A0A6A3DGE6_9STRA</name>
<dbReference type="Proteomes" id="UP000460718">
    <property type="component" value="Unassembled WGS sequence"/>
</dbReference>
<evidence type="ECO:0000313" key="4">
    <source>
        <dbReference type="EMBL" id="KAE9062605.1"/>
    </source>
</evidence>
<dbReference type="Proteomes" id="UP000441208">
    <property type="component" value="Unassembled WGS sequence"/>
</dbReference>
<evidence type="ECO:0000313" key="2">
    <source>
        <dbReference type="EMBL" id="KAE8962942.1"/>
    </source>
</evidence>
<dbReference type="EMBL" id="QXGF01004772">
    <property type="protein sequence ID" value="KAE8919326.1"/>
    <property type="molecule type" value="Genomic_DNA"/>
</dbReference>
<evidence type="ECO:0000313" key="3">
    <source>
        <dbReference type="EMBL" id="KAE9061911.1"/>
    </source>
</evidence>
<gene>
    <name evidence="7" type="ORF">PF002_g30374</name>
    <name evidence="6" type="ORF">PF004_g29262</name>
    <name evidence="5" type="ORF">PF006_g29702</name>
    <name evidence="4" type="ORF">PF007_g29852</name>
    <name evidence="1" type="ORF">PF009_g30366</name>
    <name evidence="3" type="ORF">PF010_g29630</name>
    <name evidence="2" type="ORF">PF011_g29206</name>
</gene>